<proteinExistence type="predicted"/>
<evidence type="ECO:0000313" key="1">
    <source>
        <dbReference type="EMBL" id="EEF43355.1"/>
    </source>
</evidence>
<gene>
    <name evidence="1" type="ORF">RCOM_0939260</name>
</gene>
<dbReference type="STRING" id="3988.B9RZH5"/>
<sequence length="193" mass="22107">MACDVNTSRPEVLVLYWLAEHYSIRVGHFLIFIYEGNSNFSVHIYVLASYDKFDPFSASKDIKDHSNQDSVLDEMEDDDSIEMLCSTPTCSTSDAMKSKIFDGCVKQKISCKCHTDIPNPKDCINRIDEASRSGGTVKSESSLQFTQSIGIQFNINELENSRNNVRLQFLDRIQKLEESMNKKQKMIKKPFRI</sequence>
<organism evidence="1 2">
    <name type="scientific">Ricinus communis</name>
    <name type="common">Castor bean</name>
    <dbReference type="NCBI Taxonomy" id="3988"/>
    <lineage>
        <taxon>Eukaryota</taxon>
        <taxon>Viridiplantae</taxon>
        <taxon>Streptophyta</taxon>
        <taxon>Embryophyta</taxon>
        <taxon>Tracheophyta</taxon>
        <taxon>Spermatophyta</taxon>
        <taxon>Magnoliopsida</taxon>
        <taxon>eudicotyledons</taxon>
        <taxon>Gunneridae</taxon>
        <taxon>Pentapetalae</taxon>
        <taxon>rosids</taxon>
        <taxon>fabids</taxon>
        <taxon>Malpighiales</taxon>
        <taxon>Euphorbiaceae</taxon>
        <taxon>Acalyphoideae</taxon>
        <taxon>Acalypheae</taxon>
        <taxon>Ricinus</taxon>
    </lineage>
</organism>
<dbReference type="InParanoid" id="B9RZH5"/>
<keyword evidence="2" id="KW-1185">Reference proteome</keyword>
<dbReference type="Proteomes" id="UP000008311">
    <property type="component" value="Unassembled WGS sequence"/>
</dbReference>
<accession>B9RZH5</accession>
<dbReference type="EMBL" id="EQ973834">
    <property type="protein sequence ID" value="EEF43355.1"/>
    <property type="molecule type" value="Genomic_DNA"/>
</dbReference>
<protein>
    <submittedName>
        <fullName evidence="1">Uncharacterized protein</fullName>
    </submittedName>
</protein>
<dbReference type="OrthoDB" id="623918at2759"/>
<dbReference type="AlphaFoldDB" id="B9RZH5"/>
<name>B9RZH5_RICCO</name>
<evidence type="ECO:0000313" key="2">
    <source>
        <dbReference type="Proteomes" id="UP000008311"/>
    </source>
</evidence>
<reference evidence="2" key="1">
    <citation type="journal article" date="2010" name="Nat. Biotechnol.">
        <title>Draft genome sequence of the oilseed species Ricinus communis.</title>
        <authorList>
            <person name="Chan A.P."/>
            <person name="Crabtree J."/>
            <person name="Zhao Q."/>
            <person name="Lorenzi H."/>
            <person name="Orvis J."/>
            <person name="Puiu D."/>
            <person name="Melake-Berhan A."/>
            <person name="Jones K.M."/>
            <person name="Redman J."/>
            <person name="Chen G."/>
            <person name="Cahoon E.B."/>
            <person name="Gedil M."/>
            <person name="Stanke M."/>
            <person name="Haas B.J."/>
            <person name="Wortman J.R."/>
            <person name="Fraser-Liggett C.M."/>
            <person name="Ravel J."/>
            <person name="Rabinowicz P.D."/>
        </authorList>
    </citation>
    <scope>NUCLEOTIDE SEQUENCE [LARGE SCALE GENOMIC DNA]</scope>
    <source>
        <strain evidence="2">cv. Hale</strain>
    </source>
</reference>